<dbReference type="OrthoDB" id="9794834at2"/>
<dbReference type="Proteomes" id="UP000007058">
    <property type="component" value="Chromosome"/>
</dbReference>
<proteinExistence type="predicted"/>
<name>Q2W0R8_PARM1</name>
<dbReference type="InterPro" id="IPR052345">
    <property type="entry name" value="Rad_response_metalloprotease"/>
</dbReference>
<dbReference type="RefSeq" id="WP_011386109.1">
    <property type="nucleotide sequence ID" value="NC_007626.1"/>
</dbReference>
<gene>
    <name evidence="2" type="ordered locus">amb3753</name>
</gene>
<organism evidence="2 3">
    <name type="scientific">Paramagnetospirillum magneticum (strain ATCC 700264 / AMB-1)</name>
    <name type="common">Magnetospirillum magneticum</name>
    <dbReference type="NCBI Taxonomy" id="342108"/>
    <lineage>
        <taxon>Bacteria</taxon>
        <taxon>Pseudomonadati</taxon>
        <taxon>Pseudomonadota</taxon>
        <taxon>Alphaproteobacteria</taxon>
        <taxon>Rhodospirillales</taxon>
        <taxon>Magnetospirillaceae</taxon>
        <taxon>Paramagnetospirillum</taxon>
    </lineage>
</organism>
<dbReference type="InterPro" id="IPR010359">
    <property type="entry name" value="IrrE_HExxH"/>
</dbReference>
<dbReference type="STRING" id="342108.amb3753"/>
<dbReference type="KEGG" id="mag:amb3753"/>
<reference evidence="2 3" key="1">
    <citation type="journal article" date="2005" name="DNA Res.">
        <title>Complete genome sequence of the facultative anaerobic magnetotactic bacterium Magnetospirillum sp. strain AMB-1.</title>
        <authorList>
            <person name="Matsunaga T."/>
            <person name="Okamura Y."/>
            <person name="Fukuda Y."/>
            <person name="Wahyudi A.T."/>
            <person name="Murase Y."/>
            <person name="Takeyama H."/>
        </authorList>
    </citation>
    <scope>NUCLEOTIDE SEQUENCE [LARGE SCALE GENOMIC DNA]</scope>
    <source>
        <strain evidence="3">ATCC 700264 / AMB-1</strain>
    </source>
</reference>
<sequence length="171" mass="18939">MERQAEKRSAIEIVSDFMSSAPVDLDAMARALGLDVTLDAEIPPDVSGKIERVAGGRFRVSINQKHHANRRRFTLAHEIAHYVLHRDLIGTGVTDNAMYRSANLSDEQEVQANRFAAGLLMPADVVRRKWSEGIRSDAEMAKEFRVSPAAARIRIDELRLGKVGFAALKSA</sequence>
<dbReference type="PANTHER" id="PTHR43236:SF2">
    <property type="entry name" value="BLL0069 PROTEIN"/>
    <property type="match status" value="1"/>
</dbReference>
<dbReference type="HOGENOM" id="CLU_084682_2_1_5"/>
<dbReference type="EMBL" id="AP007255">
    <property type="protein sequence ID" value="BAE52557.1"/>
    <property type="molecule type" value="Genomic_DNA"/>
</dbReference>
<evidence type="ECO:0000313" key="3">
    <source>
        <dbReference type="Proteomes" id="UP000007058"/>
    </source>
</evidence>
<protein>
    <submittedName>
        <fullName evidence="2">Predicted Zn peptidase</fullName>
    </submittedName>
</protein>
<dbReference type="PANTHER" id="PTHR43236">
    <property type="entry name" value="ANTITOXIN HIGA1"/>
    <property type="match status" value="1"/>
</dbReference>
<dbReference type="AlphaFoldDB" id="Q2W0R8"/>
<feature type="domain" description="IrrE N-terminal-like" evidence="1">
    <location>
        <begin position="59"/>
        <end position="155"/>
    </location>
</feature>
<evidence type="ECO:0000313" key="2">
    <source>
        <dbReference type="EMBL" id="BAE52557.1"/>
    </source>
</evidence>
<evidence type="ECO:0000259" key="1">
    <source>
        <dbReference type="Pfam" id="PF06114"/>
    </source>
</evidence>
<keyword evidence="3" id="KW-1185">Reference proteome</keyword>
<dbReference type="Pfam" id="PF06114">
    <property type="entry name" value="Peptidase_M78"/>
    <property type="match status" value="1"/>
</dbReference>
<dbReference type="Gene3D" id="1.10.10.2910">
    <property type="match status" value="1"/>
</dbReference>
<accession>Q2W0R8</accession>